<dbReference type="GO" id="GO:0005524">
    <property type="term" value="F:ATP binding"/>
    <property type="evidence" value="ECO:0007669"/>
    <property type="project" value="UniProtKB-KW"/>
</dbReference>
<dbReference type="InterPro" id="IPR038461">
    <property type="entry name" value="Schlafen_AlbA_2_dom_sf"/>
</dbReference>
<protein>
    <submittedName>
        <fullName evidence="2">ATP-binding protein</fullName>
    </submittedName>
</protein>
<dbReference type="InterPro" id="IPR007421">
    <property type="entry name" value="Schlafen_AlbA_2_dom"/>
</dbReference>
<feature type="domain" description="Schlafen AlbA-2" evidence="1">
    <location>
        <begin position="24"/>
        <end position="151"/>
    </location>
</feature>
<keyword evidence="3" id="KW-1185">Reference proteome</keyword>
<dbReference type="GO" id="GO:0016787">
    <property type="term" value="F:hydrolase activity"/>
    <property type="evidence" value="ECO:0007669"/>
    <property type="project" value="UniProtKB-KW"/>
</dbReference>
<dbReference type="Pfam" id="PF04326">
    <property type="entry name" value="SLFN_AlbA_2"/>
    <property type="match status" value="1"/>
</dbReference>
<proteinExistence type="predicted"/>
<comment type="caution">
    <text evidence="2">The sequence shown here is derived from an EMBL/GenBank/DDBJ whole genome shotgun (WGS) entry which is preliminary data.</text>
</comment>
<keyword evidence="2" id="KW-0067">ATP-binding</keyword>
<organism evidence="2 3">
    <name type="scientific">Polyangium mundeleinium</name>
    <dbReference type="NCBI Taxonomy" id="2995306"/>
    <lineage>
        <taxon>Bacteria</taxon>
        <taxon>Pseudomonadati</taxon>
        <taxon>Myxococcota</taxon>
        <taxon>Polyangia</taxon>
        <taxon>Polyangiales</taxon>
        <taxon>Polyangiaceae</taxon>
        <taxon>Polyangium</taxon>
    </lineage>
</organism>
<accession>A0ABT5F771</accession>
<dbReference type="EMBL" id="JAQNDO010000001">
    <property type="protein sequence ID" value="MDC0749317.1"/>
    <property type="molecule type" value="Genomic_DNA"/>
</dbReference>
<evidence type="ECO:0000259" key="1">
    <source>
        <dbReference type="Pfam" id="PF04326"/>
    </source>
</evidence>
<keyword evidence="2" id="KW-0547">Nucleotide-binding</keyword>
<name>A0ABT5F771_9BACT</name>
<reference evidence="2 3" key="1">
    <citation type="submission" date="2022-11" db="EMBL/GenBank/DDBJ databases">
        <title>Minimal conservation of predation-associated metabolite biosynthetic gene clusters underscores biosynthetic potential of Myxococcota including descriptions for ten novel species: Archangium lansinium sp. nov., Myxococcus landrumus sp. nov., Nannocystis bai.</title>
        <authorList>
            <person name="Ahearne A."/>
            <person name="Stevens C."/>
            <person name="Dowd S."/>
        </authorList>
    </citation>
    <scope>NUCLEOTIDE SEQUENCE [LARGE SCALE GENOMIC DNA]</scope>
    <source>
        <strain evidence="2 3">RJM3</strain>
    </source>
</reference>
<dbReference type="Gene3D" id="3.30.950.30">
    <property type="entry name" value="Schlafen, AAA domain"/>
    <property type="match status" value="1"/>
</dbReference>
<dbReference type="RefSeq" id="WP_271929033.1">
    <property type="nucleotide sequence ID" value="NZ_JAQNDO010000001.1"/>
</dbReference>
<gene>
    <name evidence="2" type="ORF">POL67_48760</name>
</gene>
<dbReference type="Proteomes" id="UP001221411">
    <property type="component" value="Unassembled WGS sequence"/>
</dbReference>
<sequence length="296" mass="32764">MTPRTLAEWSIEVIVDILTRGLFETEDFDFKEALPDSRDNKAKVRLRGACCALANASGGFLVFGVTNDRGKAPQARLVGLDRLLDFPEHFGSYPQACVPGIDWTFRNPPLEAPGGGFVHIVHIPRSWKAPHAVGDPNEGWRFLKRTNQGDQGMSMEEVRSAFLGFYEKRMRLQLLRAELEALGRIAQESMIAPEHISQNYSLTTFDTSVIESVLADTYPLTVSAPEVVTLLIQLRQHVRVANNKLRMFFTRVALPMTNAGPFIQAHNESMVGNCRVITALCSQTVAALTPILAGGQ</sequence>
<evidence type="ECO:0000313" key="2">
    <source>
        <dbReference type="EMBL" id="MDC0749317.1"/>
    </source>
</evidence>
<keyword evidence="2" id="KW-0378">Hydrolase</keyword>
<evidence type="ECO:0000313" key="3">
    <source>
        <dbReference type="Proteomes" id="UP001221411"/>
    </source>
</evidence>